<dbReference type="PANTHER" id="PTHR11839">
    <property type="entry name" value="UDP/ADP-SUGAR PYROPHOSPHATASE"/>
    <property type="match status" value="1"/>
</dbReference>
<evidence type="ECO:0000313" key="3">
    <source>
        <dbReference type="EMBL" id="KAG7153785.1"/>
    </source>
</evidence>
<keyword evidence="4" id="KW-1185">Reference proteome</keyword>
<dbReference type="GO" id="GO:0006753">
    <property type="term" value="P:nucleoside phosphate metabolic process"/>
    <property type="evidence" value="ECO:0007669"/>
    <property type="project" value="TreeGrafter"/>
</dbReference>
<protein>
    <submittedName>
        <fullName evidence="3">ADP-sugar pyrophosphatase-like</fullName>
    </submittedName>
</protein>
<dbReference type="GO" id="GO:0005634">
    <property type="term" value="C:nucleus"/>
    <property type="evidence" value="ECO:0007669"/>
    <property type="project" value="TreeGrafter"/>
</dbReference>
<accession>A0A8J5MJS3</accession>
<evidence type="ECO:0000313" key="4">
    <source>
        <dbReference type="Proteomes" id="UP000747542"/>
    </source>
</evidence>
<dbReference type="PROSITE" id="PS51462">
    <property type="entry name" value="NUDIX"/>
    <property type="match status" value="1"/>
</dbReference>
<dbReference type="Gene3D" id="3.90.79.10">
    <property type="entry name" value="Nucleoside Triphosphate Pyrophosphohydrolase"/>
    <property type="match status" value="1"/>
</dbReference>
<dbReference type="InterPro" id="IPR015797">
    <property type="entry name" value="NUDIX_hydrolase-like_dom_sf"/>
</dbReference>
<organism evidence="3 4">
    <name type="scientific">Homarus americanus</name>
    <name type="common">American lobster</name>
    <dbReference type="NCBI Taxonomy" id="6706"/>
    <lineage>
        <taxon>Eukaryota</taxon>
        <taxon>Metazoa</taxon>
        <taxon>Ecdysozoa</taxon>
        <taxon>Arthropoda</taxon>
        <taxon>Crustacea</taxon>
        <taxon>Multicrustacea</taxon>
        <taxon>Malacostraca</taxon>
        <taxon>Eumalacostraca</taxon>
        <taxon>Eucarida</taxon>
        <taxon>Decapoda</taxon>
        <taxon>Pleocyemata</taxon>
        <taxon>Astacidea</taxon>
        <taxon>Nephropoidea</taxon>
        <taxon>Nephropidae</taxon>
        <taxon>Homarus</taxon>
    </lineage>
</organism>
<dbReference type="GO" id="GO:0047631">
    <property type="term" value="F:ADP-ribose diphosphatase activity"/>
    <property type="evidence" value="ECO:0007669"/>
    <property type="project" value="TreeGrafter"/>
</dbReference>
<dbReference type="AlphaFoldDB" id="A0A8J5MJS3"/>
<name>A0A8J5MJS3_HOMAM</name>
<comment type="caution">
    <text evidence="3">The sequence shown here is derived from an EMBL/GenBank/DDBJ whole genome shotgun (WGS) entry which is preliminary data.</text>
</comment>
<reference evidence="3" key="1">
    <citation type="journal article" date="2021" name="Sci. Adv.">
        <title>The American lobster genome reveals insights on longevity, neural, and immune adaptations.</title>
        <authorList>
            <person name="Polinski J.M."/>
            <person name="Zimin A.V."/>
            <person name="Clark K.F."/>
            <person name="Kohn A.B."/>
            <person name="Sadowski N."/>
            <person name="Timp W."/>
            <person name="Ptitsyn A."/>
            <person name="Khanna P."/>
            <person name="Romanova D.Y."/>
            <person name="Williams P."/>
            <person name="Greenwood S.J."/>
            <person name="Moroz L.L."/>
            <person name="Walt D.R."/>
            <person name="Bodnar A.G."/>
        </authorList>
    </citation>
    <scope>NUCLEOTIDE SEQUENCE</scope>
    <source>
        <tissue evidence="3">Heart &amp; testis</tissue>
    </source>
</reference>
<feature type="domain" description="Nudix hydrolase" evidence="2">
    <location>
        <begin position="20"/>
        <end position="167"/>
    </location>
</feature>
<sequence length="171" mass="18715">MSNIRTNISQVHQEEELARGKWLALNNFHWTDHTGRKRVWEVASRTTRGLSEQDSVAVTAVINRAGHPRLVDTGETAEAAALRELKEETGFSGVITGIGRCVALDPGISNSTMRIIDGDLTENKKAARVCGVDGEHIEVLLVPISCIQDYLSDFAASGMTVDSRVHFDIQS</sequence>
<dbReference type="Proteomes" id="UP000747542">
    <property type="component" value="Unassembled WGS sequence"/>
</dbReference>
<dbReference type="GO" id="GO:0019693">
    <property type="term" value="P:ribose phosphate metabolic process"/>
    <property type="evidence" value="ECO:0007669"/>
    <property type="project" value="TreeGrafter"/>
</dbReference>
<proteinExistence type="predicted"/>
<evidence type="ECO:0000259" key="2">
    <source>
        <dbReference type="PROSITE" id="PS51462"/>
    </source>
</evidence>
<dbReference type="EMBL" id="JAHLQT010046319">
    <property type="protein sequence ID" value="KAG7153785.1"/>
    <property type="molecule type" value="Genomic_DNA"/>
</dbReference>
<keyword evidence="1" id="KW-0378">Hydrolase</keyword>
<evidence type="ECO:0000256" key="1">
    <source>
        <dbReference type="ARBA" id="ARBA00022801"/>
    </source>
</evidence>
<dbReference type="Pfam" id="PF00293">
    <property type="entry name" value="NUDIX"/>
    <property type="match status" value="1"/>
</dbReference>
<dbReference type="PANTHER" id="PTHR11839:SF1">
    <property type="entry name" value="ADP-SUGAR PYROPHOSPHATASE"/>
    <property type="match status" value="1"/>
</dbReference>
<dbReference type="InterPro" id="IPR000086">
    <property type="entry name" value="NUDIX_hydrolase_dom"/>
</dbReference>
<dbReference type="SUPFAM" id="SSF55811">
    <property type="entry name" value="Nudix"/>
    <property type="match status" value="1"/>
</dbReference>
<gene>
    <name evidence="3" type="primary">NUDT5-L</name>
    <name evidence="3" type="ORF">Hamer_G009470</name>
</gene>